<name>A0A5P8WGV4_9NOSO</name>
<dbReference type="InterPro" id="IPR012334">
    <property type="entry name" value="Pectin_lyas_fold"/>
</dbReference>
<sequence>MRNYLRDRAQLQVSNSGKGNAGDIKINSPKITLDNQAQLNAESESGNGGNINLNSDFLLLRRNSQISTTAGTVQSGGNGGNININSKFIVAIPEEDSDISANAYTGTGGNIQIKSQGIFGIESRTKPTEKSDITASSQFGVNGVININVPDTSSIQNSFTQFSANVLDTNALIANSCISRGIKGQENSFRITGSGALTTNRPGVAVSIYTTGEVRGVEPTSRPWKKGDPIIEPQGVFRLPNGQLILSRGC</sequence>
<evidence type="ECO:0000313" key="2">
    <source>
        <dbReference type="Proteomes" id="UP000326678"/>
    </source>
</evidence>
<organism evidence="1 2">
    <name type="scientific">Nostoc sphaeroides CCNUC1</name>
    <dbReference type="NCBI Taxonomy" id="2653204"/>
    <lineage>
        <taxon>Bacteria</taxon>
        <taxon>Bacillati</taxon>
        <taxon>Cyanobacteriota</taxon>
        <taxon>Cyanophyceae</taxon>
        <taxon>Nostocales</taxon>
        <taxon>Nostocaceae</taxon>
        <taxon>Nostoc</taxon>
    </lineage>
</organism>
<accession>A0A5P8WGV4</accession>
<reference evidence="1 2" key="1">
    <citation type="submission" date="2019-10" db="EMBL/GenBank/DDBJ databases">
        <title>Genomic and transcriptomic insights into the perfect genentic adaptation of a filamentous nitrogen-fixing cyanobacterium to rice fields.</title>
        <authorList>
            <person name="Chen Z."/>
        </authorList>
    </citation>
    <scope>NUCLEOTIDE SEQUENCE [LARGE SCALE GENOMIC DNA]</scope>
    <source>
        <strain evidence="1">CCNUC1</strain>
    </source>
</reference>
<protein>
    <submittedName>
        <fullName evidence="1">S-layer family protein</fullName>
    </submittedName>
</protein>
<dbReference type="EMBL" id="CP045227">
    <property type="protein sequence ID" value="QFS52035.1"/>
    <property type="molecule type" value="Genomic_DNA"/>
</dbReference>
<keyword evidence="2" id="KW-1185">Reference proteome</keyword>
<dbReference type="Proteomes" id="UP000326678">
    <property type="component" value="Chromosome Gxm2"/>
</dbReference>
<gene>
    <name evidence="1" type="ORF">GXM_09529</name>
</gene>
<proteinExistence type="predicted"/>
<dbReference type="Gene3D" id="2.160.20.10">
    <property type="entry name" value="Single-stranded right-handed beta-helix, Pectin lyase-like"/>
    <property type="match status" value="1"/>
</dbReference>
<evidence type="ECO:0000313" key="1">
    <source>
        <dbReference type="EMBL" id="QFS52035.1"/>
    </source>
</evidence>
<dbReference type="RefSeq" id="WP_152592279.1">
    <property type="nucleotide sequence ID" value="NZ_CP045227.1"/>
</dbReference>
<dbReference type="KEGG" id="nsh:GXM_09529"/>
<dbReference type="AlphaFoldDB" id="A0A5P8WGV4"/>